<sequence length="688" mass="75942">MNGERYAKRARQACEPLGKSRGVLESAQSAPTANASASVAFTTLRTEQKQAEHRIDSLEGKMDQLIQRLSPVAMTTRQSMTPCPYPSVTARPPSVRASSVGDVSWWDVDEECGEQLFDLLVHKENLLAMGRLYLTWCHGQPIKLFSPDTFLESLTFRDLELILALQTLSLRYPPCALTPQKREKLDSMEKEARSAVMSRIANSETELSTLQTLCILSMVEFADGKVAQAGLHLSIASQLAQCVQPNNMLGDAQEFNDCVLSIIMLQNLQGCIPPTTGPGSALSSSNAPSISQIHAAALSGMEPSGPPSVANSGHSQMDSGIMKYALELSEAWRMARAYAASRVSSDAPAPWNQHSDYSHVMHLHLEFDCRVPLKYRFAANNFAEQTPASLGQRRDYWGPWLFIQIVYAVIPCLLNHPFLLSMRLKSFRHTMPQSFIHHSFEYIHRHAGWILYFVSLLEKKSFPISDPSLAHCIAVVATIHLQHSFVNDRALRDKAQQGFEKCMSFLRQMGGTWPCVSIMTNNLARLRESVEIVPSPSSLGGELLDGRKSFSIDAQLLWDILIYERAGRPDAGADQSIFGKSFKIGAKSSREDDVPTAAEFDLVGSAGISGHKAVSKETPAYAPNEDVPPTPRVLENMDEMEDAAPDVGVSVEGRFFEGIGGQDGQEHSFLQANDFGKAIDNWLSFDSF</sequence>
<reference evidence="8" key="1">
    <citation type="submission" date="2018-12" db="EMBL/GenBank/DDBJ databases">
        <title>The complete genome of Metarhizium rileyi, a key fungal pathogen of Lepidoptera.</title>
        <authorList>
            <person name="Binneck E."/>
            <person name="Lastra C.C.L."/>
            <person name="Sosa-Gomez D.R."/>
        </authorList>
    </citation>
    <scope>NUCLEOTIDE SEQUENCE [LARGE SCALE GENOMIC DNA]</scope>
    <source>
        <strain evidence="8">Cep018-CH2</strain>
    </source>
</reference>
<evidence type="ECO:0000256" key="1">
    <source>
        <dbReference type="ARBA" id="ARBA00004123"/>
    </source>
</evidence>
<dbReference type="GO" id="GO:0046872">
    <property type="term" value="F:metal ion binding"/>
    <property type="evidence" value="ECO:0007669"/>
    <property type="project" value="UniProtKB-KW"/>
</dbReference>
<comment type="caution">
    <text evidence="7">The sequence shown here is derived from an EMBL/GenBank/DDBJ whole genome shotgun (WGS) entry which is preliminary data.</text>
</comment>
<dbReference type="PANTHER" id="PTHR47338">
    <property type="entry name" value="ZN(II)2CYS6 TRANSCRIPTION FACTOR (EUROFUNG)-RELATED"/>
    <property type="match status" value="1"/>
</dbReference>
<dbReference type="AlphaFoldDB" id="A0A5C6FZA5"/>
<dbReference type="Proteomes" id="UP000317257">
    <property type="component" value="Unassembled WGS sequence"/>
</dbReference>
<name>A0A5C6FZA5_METRR</name>
<dbReference type="GO" id="GO:0000981">
    <property type="term" value="F:DNA-binding transcription factor activity, RNA polymerase II-specific"/>
    <property type="evidence" value="ECO:0007669"/>
    <property type="project" value="InterPro"/>
</dbReference>
<evidence type="ECO:0000313" key="8">
    <source>
        <dbReference type="Proteomes" id="UP000317257"/>
    </source>
</evidence>
<protein>
    <recommendedName>
        <fullName evidence="9">Transcription factor domain-containing protein</fullName>
    </recommendedName>
</protein>
<dbReference type="PANTHER" id="PTHR47338:SF9">
    <property type="entry name" value="ZN(II)2CYS6 TRANSCRIPTION FACTOR (EUROFUNG)"/>
    <property type="match status" value="1"/>
</dbReference>
<evidence type="ECO:0000313" key="7">
    <source>
        <dbReference type="EMBL" id="TWU70940.1"/>
    </source>
</evidence>
<feature type="coiled-coil region" evidence="6">
    <location>
        <begin position="41"/>
        <end position="68"/>
    </location>
</feature>
<dbReference type="EMBL" id="SBHS01000057">
    <property type="protein sequence ID" value="TWU70940.1"/>
    <property type="molecule type" value="Genomic_DNA"/>
</dbReference>
<keyword evidence="3" id="KW-0805">Transcription regulation</keyword>
<keyword evidence="4" id="KW-0804">Transcription</keyword>
<evidence type="ECO:0000256" key="2">
    <source>
        <dbReference type="ARBA" id="ARBA00022723"/>
    </source>
</evidence>
<dbReference type="GO" id="GO:0005634">
    <property type="term" value="C:nucleus"/>
    <property type="evidence" value="ECO:0007669"/>
    <property type="project" value="UniProtKB-SubCell"/>
</dbReference>
<comment type="subcellular location">
    <subcellularLocation>
        <location evidence="1">Nucleus</location>
    </subcellularLocation>
</comment>
<gene>
    <name evidence="7" type="ORF">ED733_002080</name>
</gene>
<evidence type="ECO:0000256" key="5">
    <source>
        <dbReference type="ARBA" id="ARBA00023242"/>
    </source>
</evidence>
<organism evidence="7 8">
    <name type="scientific">Metarhizium rileyi (strain RCEF 4871)</name>
    <name type="common">Nomuraea rileyi</name>
    <dbReference type="NCBI Taxonomy" id="1649241"/>
    <lineage>
        <taxon>Eukaryota</taxon>
        <taxon>Fungi</taxon>
        <taxon>Dikarya</taxon>
        <taxon>Ascomycota</taxon>
        <taxon>Pezizomycotina</taxon>
        <taxon>Sordariomycetes</taxon>
        <taxon>Hypocreomycetidae</taxon>
        <taxon>Hypocreales</taxon>
        <taxon>Clavicipitaceae</taxon>
        <taxon>Metarhizium</taxon>
    </lineage>
</organism>
<evidence type="ECO:0008006" key="9">
    <source>
        <dbReference type="Google" id="ProtNLM"/>
    </source>
</evidence>
<keyword evidence="6" id="KW-0175">Coiled coil</keyword>
<proteinExistence type="predicted"/>
<dbReference type="CDD" id="cd12148">
    <property type="entry name" value="fungal_TF_MHR"/>
    <property type="match status" value="1"/>
</dbReference>
<evidence type="ECO:0000256" key="3">
    <source>
        <dbReference type="ARBA" id="ARBA00023015"/>
    </source>
</evidence>
<accession>A0A5C6FZA5</accession>
<keyword evidence="2" id="KW-0479">Metal-binding</keyword>
<dbReference type="InterPro" id="IPR050815">
    <property type="entry name" value="TF_fung"/>
</dbReference>
<evidence type="ECO:0000256" key="6">
    <source>
        <dbReference type="SAM" id="Coils"/>
    </source>
</evidence>
<evidence type="ECO:0000256" key="4">
    <source>
        <dbReference type="ARBA" id="ARBA00023163"/>
    </source>
</evidence>
<keyword evidence="5" id="KW-0539">Nucleus</keyword>